<proteinExistence type="predicted"/>
<keyword evidence="1" id="KW-1133">Transmembrane helix</keyword>
<dbReference type="InterPro" id="IPR017744">
    <property type="entry name" value="BcsG"/>
</dbReference>
<dbReference type="GO" id="GO:0016740">
    <property type="term" value="F:transferase activity"/>
    <property type="evidence" value="ECO:0007669"/>
    <property type="project" value="UniProtKB-KW"/>
</dbReference>
<organism evidence="2">
    <name type="scientific">Acerihabitans sp. KWT182</name>
    <dbReference type="NCBI Taxonomy" id="3157919"/>
    <lineage>
        <taxon>Bacteria</taxon>
        <taxon>Pseudomonadati</taxon>
        <taxon>Pseudomonadota</taxon>
        <taxon>Gammaproteobacteria</taxon>
        <taxon>Enterobacterales</taxon>
        <taxon>Pectobacteriaceae</taxon>
        <taxon>Acerihabitans</taxon>
    </lineage>
</organism>
<dbReference type="EMBL" id="CP157947">
    <property type="protein sequence ID" value="XBS68488.1"/>
    <property type="molecule type" value="Genomic_DNA"/>
</dbReference>
<dbReference type="AlphaFoldDB" id="A0AAU7Q678"/>
<evidence type="ECO:0000313" key="2">
    <source>
        <dbReference type="EMBL" id="XBS68488.1"/>
    </source>
</evidence>
<keyword evidence="1" id="KW-0812">Transmembrane</keyword>
<name>A0AAU7Q678_9GAMM</name>
<dbReference type="InterPro" id="IPR017850">
    <property type="entry name" value="Alkaline_phosphatase_core_sf"/>
</dbReference>
<dbReference type="EC" id="2.7.8.-" evidence="2"/>
<gene>
    <name evidence="2" type="primary">bcsG</name>
    <name evidence="2" type="ORF">ABK905_17500</name>
</gene>
<protein>
    <submittedName>
        <fullName evidence="2">Cellulose biosynthesis protein BcsG</fullName>
        <ecNumber evidence="2">2.7.8.-</ecNumber>
    </submittedName>
</protein>
<feature type="transmembrane region" description="Helical" evidence="1">
    <location>
        <begin position="21"/>
        <end position="40"/>
    </location>
</feature>
<accession>A0AAU7Q678</accession>
<feature type="transmembrane region" description="Helical" evidence="1">
    <location>
        <begin position="83"/>
        <end position="102"/>
    </location>
</feature>
<feature type="transmembrane region" description="Helical" evidence="1">
    <location>
        <begin position="108"/>
        <end position="126"/>
    </location>
</feature>
<dbReference type="Gene3D" id="3.40.720.10">
    <property type="entry name" value="Alkaline Phosphatase, subunit A"/>
    <property type="match status" value="1"/>
</dbReference>
<evidence type="ECO:0000256" key="1">
    <source>
        <dbReference type="SAM" id="Phobius"/>
    </source>
</evidence>
<dbReference type="NCBIfam" id="TIGR03368">
    <property type="entry name" value="cellulose_yhjU"/>
    <property type="match status" value="1"/>
</dbReference>
<keyword evidence="2" id="KW-0808">Transferase</keyword>
<keyword evidence="1" id="KW-0472">Membrane</keyword>
<reference evidence="2" key="1">
    <citation type="submission" date="2024-06" db="EMBL/GenBank/DDBJ databases">
        <authorList>
            <person name="Coelho C."/>
            <person name="Bento M."/>
            <person name="Garcia E."/>
            <person name="Camelo A."/>
            <person name="Brandao I."/>
            <person name="Espirito Santo C."/>
            <person name="Trovao J."/>
            <person name="Verissimo A."/>
            <person name="Costa J."/>
            <person name="Tiago I."/>
        </authorList>
    </citation>
    <scope>NUCLEOTIDE SEQUENCE</scope>
    <source>
        <strain evidence="2">KWT182</strain>
    </source>
</reference>
<sequence length="543" mass="60247">MSPMNKTGLRRHWRGLGAWNYYFLVKFTLLWLGYLNFHALDNLVFAAYLLFPLPSSRLHRWRNILGIPIGFVVFYNDTWLPGIHSILSAGSQIAGFSAQYLLELLNRFINWQWVGAAFVLLVAYLFISQWVRVTVFTVAALIGLNLVRIGGPSIQFGAMTSVAAGPAAVPTAAGDGMSAAMTAPPTSDNLTAYLNGFYERESQRATRFPQTLPADAQPFSLLIIQICSLSWSDLEAIQMKDSPFWGKFDVMFDNFNSGTAYSGPAAIRLLRASCGQEKHKDLYSPANQQCYLFDNLAKLGFKTELMLDHSGQFGNFLQNLREDGNMQAPLMSQAGISHALNSFDGEPVYDDLQLLDRWLTQQNHYGDLRTATFFNLIPLHDGNRYVGAHSAADYASRATTLFNQLDSFFAELEKSGRRVVVVVVPEHGAALVGDKMQMAGLRDIPSPSITHVPMGIKFIGIKAPHRQPTLQIAAPSSYLALSELVSRLLDGQVFEAPQIDWTALTRDLPQTAAVSENDASTVIEYQGKTFIRLDGGDWVPYPQ</sequence>
<dbReference type="Pfam" id="PF11658">
    <property type="entry name" value="CBP_BcsG"/>
    <property type="match status" value="1"/>
</dbReference>